<evidence type="ECO:0008006" key="4">
    <source>
        <dbReference type="Google" id="ProtNLM"/>
    </source>
</evidence>
<feature type="chain" id="PRO_5015423457" description="DUF1120 domain-containing protein" evidence="1">
    <location>
        <begin position="23"/>
        <end position="218"/>
    </location>
</feature>
<dbReference type="InterPro" id="IPR036937">
    <property type="entry name" value="Adhesion_dom_fimbrial_sf"/>
</dbReference>
<dbReference type="Gene3D" id="2.60.40.1090">
    <property type="entry name" value="Fimbrial-type adhesion domain"/>
    <property type="match status" value="1"/>
</dbReference>
<organism evidence="2 3">
    <name type="scientific">Pantoea coffeiphila</name>
    <dbReference type="NCBI Taxonomy" id="1465635"/>
    <lineage>
        <taxon>Bacteria</taxon>
        <taxon>Pseudomonadati</taxon>
        <taxon>Pseudomonadota</taxon>
        <taxon>Gammaproteobacteria</taxon>
        <taxon>Enterobacterales</taxon>
        <taxon>Erwiniaceae</taxon>
        <taxon>Pantoea</taxon>
    </lineage>
</organism>
<name>A0A2S9IDV6_9GAMM</name>
<evidence type="ECO:0000313" key="3">
    <source>
        <dbReference type="Proteomes" id="UP000239181"/>
    </source>
</evidence>
<protein>
    <recommendedName>
        <fullName evidence="4">DUF1120 domain-containing protein</fullName>
    </recommendedName>
</protein>
<proteinExistence type="predicted"/>
<dbReference type="InterPro" id="IPR008966">
    <property type="entry name" value="Adhesion_dom_sf"/>
</dbReference>
<gene>
    <name evidence="2" type="ORF">CQW29_07535</name>
</gene>
<dbReference type="EMBL" id="PDET01000004">
    <property type="protein sequence ID" value="PRD15975.1"/>
    <property type="molecule type" value="Genomic_DNA"/>
</dbReference>
<dbReference type="InterPro" id="IPR010546">
    <property type="entry name" value="DUF1120"/>
</dbReference>
<dbReference type="GO" id="GO:0007155">
    <property type="term" value="P:cell adhesion"/>
    <property type="evidence" value="ECO:0007669"/>
    <property type="project" value="InterPro"/>
</dbReference>
<dbReference type="OrthoDB" id="6555787at2"/>
<evidence type="ECO:0000313" key="2">
    <source>
        <dbReference type="EMBL" id="PRD15975.1"/>
    </source>
</evidence>
<accession>A0A2S9IDV6</accession>
<dbReference type="AlphaFoldDB" id="A0A2S9IDV6"/>
<dbReference type="SUPFAM" id="SSF49401">
    <property type="entry name" value="Bacterial adhesins"/>
    <property type="match status" value="1"/>
</dbReference>
<evidence type="ECO:0000256" key="1">
    <source>
        <dbReference type="SAM" id="SignalP"/>
    </source>
</evidence>
<comment type="caution">
    <text evidence="2">The sequence shown here is derived from an EMBL/GenBank/DDBJ whole genome shotgun (WGS) entry which is preliminary data.</text>
</comment>
<dbReference type="Proteomes" id="UP000239181">
    <property type="component" value="Unassembled WGS sequence"/>
</dbReference>
<keyword evidence="1" id="KW-0732">Signal</keyword>
<dbReference type="GO" id="GO:0009289">
    <property type="term" value="C:pilus"/>
    <property type="evidence" value="ECO:0007669"/>
    <property type="project" value="InterPro"/>
</dbReference>
<sequence length="218" mass="22927">MKKKLLLVSVLSGLAISGAASAATSQVTMKLEGSIIPATCNININGGTSSTLSLGKISAAQLKPGQMFELEDKAIRLNINCPSPTMVGFQVMDLGQKAGQVDMNGTKGPSLFSLGTTKSGAIAGGYVVHLEKGTIDAQNVYNFISSETGETWQVSNGTLNSVKKDIISWGATSTLSPSIGLSHQIDMSVHSYINPIAEKDISDKIDLRGEATYDLVYL</sequence>
<dbReference type="Pfam" id="PF06551">
    <property type="entry name" value="DUF1120"/>
    <property type="match status" value="1"/>
</dbReference>
<dbReference type="RefSeq" id="WP_105592109.1">
    <property type="nucleotide sequence ID" value="NZ_PDET01000004.1"/>
</dbReference>
<reference evidence="2 3" key="1">
    <citation type="submission" date="2017-10" db="EMBL/GenBank/DDBJ databases">
        <title>Draft genome of two endophytic bacteria isolated from 'guarana' Paullinia cupana (Mart.) Ducke.</title>
        <authorList>
            <person name="Siqueira K.A."/>
            <person name="Liotti R.G."/>
            <person name="Mendes T.A."/>
            <person name="Soares M.A."/>
        </authorList>
    </citation>
    <scope>NUCLEOTIDE SEQUENCE [LARGE SCALE GENOMIC DNA]</scope>
    <source>
        <strain evidence="2 3">342</strain>
    </source>
</reference>
<feature type="signal peptide" evidence="1">
    <location>
        <begin position="1"/>
        <end position="22"/>
    </location>
</feature>
<keyword evidence="3" id="KW-1185">Reference proteome</keyword>